<keyword evidence="1" id="KW-0812">Transmembrane</keyword>
<evidence type="ECO:0000313" key="3">
    <source>
        <dbReference type="Proteomes" id="UP000220133"/>
    </source>
</evidence>
<organism evidence="2 3">
    <name type="scientific">Chitinophaga caeni</name>
    <dbReference type="NCBI Taxonomy" id="2029983"/>
    <lineage>
        <taxon>Bacteria</taxon>
        <taxon>Pseudomonadati</taxon>
        <taxon>Bacteroidota</taxon>
        <taxon>Chitinophagia</taxon>
        <taxon>Chitinophagales</taxon>
        <taxon>Chitinophagaceae</taxon>
        <taxon>Chitinophaga</taxon>
    </lineage>
</organism>
<dbReference type="AlphaFoldDB" id="A0A291R065"/>
<dbReference type="EMBL" id="CP023777">
    <property type="protein sequence ID" value="ATL49532.1"/>
    <property type="molecule type" value="Genomic_DNA"/>
</dbReference>
<evidence type="ECO:0000313" key="2">
    <source>
        <dbReference type="EMBL" id="ATL49532.1"/>
    </source>
</evidence>
<reference evidence="2 3" key="1">
    <citation type="submission" date="2017-10" db="EMBL/GenBank/DDBJ databases">
        <title>Paenichitinophaga pekingensis gen. nov., sp. nov., isolated from activated sludge.</title>
        <authorList>
            <person name="Jin D."/>
            <person name="Kong X."/>
            <person name="Deng Y."/>
            <person name="Bai Z."/>
        </authorList>
    </citation>
    <scope>NUCLEOTIDE SEQUENCE [LARGE SCALE GENOMIC DNA]</scope>
    <source>
        <strain evidence="2 3">13</strain>
    </source>
</reference>
<evidence type="ECO:0000256" key="1">
    <source>
        <dbReference type="SAM" id="Phobius"/>
    </source>
</evidence>
<feature type="transmembrane region" description="Helical" evidence="1">
    <location>
        <begin position="80"/>
        <end position="101"/>
    </location>
</feature>
<accession>A0A291R065</accession>
<protein>
    <submittedName>
        <fullName evidence="2">Uncharacterized protein</fullName>
    </submittedName>
</protein>
<dbReference type="RefSeq" id="WP_098195899.1">
    <property type="nucleotide sequence ID" value="NZ_CP023777.1"/>
</dbReference>
<dbReference type="OrthoDB" id="9873797at2"/>
<keyword evidence="3" id="KW-1185">Reference proteome</keyword>
<dbReference type="KEGG" id="cbae:COR50_21425"/>
<sequence length="139" mass="15858">MQPKKFITLVVLLPLLLSPVISALLFTLILQKVINANLLLDTILHLWIRLSIFVFLGGVALWCLYYWLVSAYHDILDTVTLKWAFALAPILVMCCLLYRGAQRETASVLFTPESIIAFYPLLIIVGIIVFRLRGLEEKR</sequence>
<feature type="transmembrane region" description="Helical" evidence="1">
    <location>
        <begin position="107"/>
        <end position="130"/>
    </location>
</feature>
<proteinExistence type="predicted"/>
<name>A0A291R065_9BACT</name>
<feature type="transmembrane region" description="Helical" evidence="1">
    <location>
        <begin position="46"/>
        <end position="68"/>
    </location>
</feature>
<keyword evidence="1" id="KW-1133">Transmembrane helix</keyword>
<gene>
    <name evidence="2" type="ORF">COR50_21425</name>
</gene>
<keyword evidence="1" id="KW-0472">Membrane</keyword>
<dbReference type="Proteomes" id="UP000220133">
    <property type="component" value="Chromosome"/>
</dbReference>